<dbReference type="SUPFAM" id="SSF81342">
    <property type="entry name" value="Transmembrane di-heme cytochromes"/>
    <property type="match status" value="1"/>
</dbReference>
<dbReference type="GO" id="GO:0005886">
    <property type="term" value="C:plasma membrane"/>
    <property type="evidence" value="ECO:0007669"/>
    <property type="project" value="UniProtKB-SubCell"/>
</dbReference>
<evidence type="ECO:0000313" key="8">
    <source>
        <dbReference type="EMBL" id="SJM69104.1"/>
    </source>
</evidence>
<feature type="transmembrane region" description="Helical" evidence="6">
    <location>
        <begin position="21"/>
        <end position="41"/>
    </location>
</feature>
<dbReference type="Gene3D" id="1.20.950.20">
    <property type="entry name" value="Transmembrane di-heme cytochromes, Chain C"/>
    <property type="match status" value="1"/>
</dbReference>
<dbReference type="Pfam" id="PF01292">
    <property type="entry name" value="Ni_hydr_CYTB"/>
    <property type="match status" value="1"/>
</dbReference>
<evidence type="ECO:0000256" key="1">
    <source>
        <dbReference type="ARBA" id="ARBA00004651"/>
    </source>
</evidence>
<feature type="transmembrane region" description="Helical" evidence="6">
    <location>
        <begin position="61"/>
        <end position="87"/>
    </location>
</feature>
<evidence type="ECO:0000256" key="4">
    <source>
        <dbReference type="ARBA" id="ARBA00022989"/>
    </source>
</evidence>
<keyword evidence="3 6" id="KW-0812">Transmembrane</keyword>
<accession>A0A1R4GLY1</accession>
<keyword evidence="2" id="KW-1003">Cell membrane</keyword>
<organism evidence="8 9">
    <name type="scientific">Arthrobacter rhombi</name>
    <dbReference type="NCBI Taxonomy" id="71253"/>
    <lineage>
        <taxon>Bacteria</taxon>
        <taxon>Bacillati</taxon>
        <taxon>Actinomycetota</taxon>
        <taxon>Actinomycetes</taxon>
        <taxon>Micrococcales</taxon>
        <taxon>Micrococcaceae</taxon>
        <taxon>Arthrobacter</taxon>
    </lineage>
</organism>
<evidence type="ECO:0000313" key="9">
    <source>
        <dbReference type="Proteomes" id="UP000195913"/>
    </source>
</evidence>
<evidence type="ECO:0000256" key="3">
    <source>
        <dbReference type="ARBA" id="ARBA00022692"/>
    </source>
</evidence>
<dbReference type="AlphaFoldDB" id="A0A1R4GLY1"/>
<keyword evidence="9" id="KW-1185">Reference proteome</keyword>
<feature type="transmembrane region" description="Helical" evidence="6">
    <location>
        <begin position="123"/>
        <end position="145"/>
    </location>
</feature>
<name>A0A1R4GLY1_9MICC</name>
<comment type="subcellular location">
    <subcellularLocation>
        <location evidence="1">Cell membrane</location>
        <topology evidence="1">Multi-pass membrane protein</topology>
    </subcellularLocation>
</comment>
<keyword evidence="5 6" id="KW-0472">Membrane</keyword>
<evidence type="ECO:0000256" key="5">
    <source>
        <dbReference type="ARBA" id="ARBA00023136"/>
    </source>
</evidence>
<sequence length="311" mass="34647">MNQEARTSSAVTRNRWGRFGIYAGGAIVFLALIVLGARWLTGTGPVSDFMTDYPGQVPLPAVAPVGLPAWLGWQHFLNAFFIVLLVLTGWRVRTTQRPAAHWVRNNKGLIKTKKAPKRISLDLWMHLSLDVLWILNGIVFIVLLFSTGQWRRIVPTSWDIIPNALSAGLQYVSLNWPLDDGWVNYNSLQLLTYFLTVFVAAPLAIITGLRMSSIWPTQAKKLSRLYPIEAARALHFPVMLYFVLFVVVHVTLVLSTGALRNLNHMFAARDDGGWLGFIFFAISLVVIIGAALLARPIFIGPIASLMGKVSR</sequence>
<evidence type="ECO:0000256" key="2">
    <source>
        <dbReference type="ARBA" id="ARBA00022475"/>
    </source>
</evidence>
<proteinExistence type="predicted"/>
<feature type="domain" description="Cytochrome b561 bacterial/Ni-hydrogenase" evidence="7">
    <location>
        <begin position="74"/>
        <end position="266"/>
    </location>
</feature>
<gene>
    <name evidence="8" type="ORF">FM101_11535</name>
</gene>
<dbReference type="InterPro" id="IPR011577">
    <property type="entry name" value="Cyt_b561_bac/Ni-Hgenase"/>
</dbReference>
<evidence type="ECO:0000259" key="7">
    <source>
        <dbReference type="Pfam" id="PF01292"/>
    </source>
</evidence>
<dbReference type="GO" id="GO:0009055">
    <property type="term" value="F:electron transfer activity"/>
    <property type="evidence" value="ECO:0007669"/>
    <property type="project" value="InterPro"/>
</dbReference>
<keyword evidence="4 6" id="KW-1133">Transmembrane helix</keyword>
<dbReference type="InterPro" id="IPR016174">
    <property type="entry name" value="Di-haem_cyt_TM"/>
</dbReference>
<evidence type="ECO:0000256" key="6">
    <source>
        <dbReference type="SAM" id="Phobius"/>
    </source>
</evidence>
<feature type="transmembrane region" description="Helical" evidence="6">
    <location>
        <begin position="274"/>
        <end position="298"/>
    </location>
</feature>
<reference evidence="8 9" key="1">
    <citation type="submission" date="2017-02" db="EMBL/GenBank/DDBJ databases">
        <authorList>
            <person name="Peterson S.W."/>
        </authorList>
    </citation>
    <scope>NUCLEOTIDE SEQUENCE [LARGE SCALE GENOMIC DNA]</scope>
    <source>
        <strain evidence="8 9">B Ar 00.02</strain>
    </source>
</reference>
<feature type="transmembrane region" description="Helical" evidence="6">
    <location>
        <begin position="190"/>
        <end position="212"/>
    </location>
</feature>
<dbReference type="GO" id="GO:0022904">
    <property type="term" value="P:respiratory electron transport chain"/>
    <property type="evidence" value="ECO:0007669"/>
    <property type="project" value="InterPro"/>
</dbReference>
<protein>
    <recommendedName>
        <fullName evidence="7">Cytochrome b561 bacterial/Ni-hydrogenase domain-containing protein</fullName>
    </recommendedName>
</protein>
<dbReference type="EMBL" id="FUHW01000038">
    <property type="protein sequence ID" value="SJM69104.1"/>
    <property type="molecule type" value="Genomic_DNA"/>
</dbReference>
<feature type="transmembrane region" description="Helical" evidence="6">
    <location>
        <begin position="233"/>
        <end position="254"/>
    </location>
</feature>
<dbReference type="Proteomes" id="UP000195913">
    <property type="component" value="Unassembled WGS sequence"/>
</dbReference>